<keyword evidence="4 6" id="KW-1133">Transmembrane helix</keyword>
<protein>
    <submittedName>
        <fullName evidence="7">Oligosaccharide flippase family protein</fullName>
    </submittedName>
</protein>
<comment type="caution">
    <text evidence="7">The sequence shown here is derived from an EMBL/GenBank/DDBJ whole genome shotgun (WGS) entry which is preliminary data.</text>
</comment>
<dbReference type="InterPro" id="IPR050833">
    <property type="entry name" value="Poly_Biosynth_Transport"/>
</dbReference>
<keyword evidence="3 6" id="KW-0812">Transmembrane</keyword>
<reference evidence="7 8" key="1">
    <citation type="submission" date="2021-12" db="EMBL/GenBank/DDBJ databases">
        <title>Siccirubricoccus leaddurans sp. nov., a high concentration Zn2+ tolerance bacterium.</title>
        <authorList>
            <person name="Cao Y."/>
        </authorList>
    </citation>
    <scope>NUCLEOTIDE SEQUENCE [LARGE SCALE GENOMIC DNA]</scope>
    <source>
        <strain evidence="7 8">KC 17139</strain>
    </source>
</reference>
<feature type="transmembrane region" description="Helical" evidence="6">
    <location>
        <begin position="56"/>
        <end position="80"/>
    </location>
</feature>
<feature type="transmembrane region" description="Helical" evidence="6">
    <location>
        <begin position="188"/>
        <end position="208"/>
    </location>
</feature>
<accession>A0ABT1D8Y1</accession>
<gene>
    <name evidence="7" type="ORF">JYK14_19855</name>
</gene>
<dbReference type="Proteomes" id="UP001523392">
    <property type="component" value="Unassembled WGS sequence"/>
</dbReference>
<feature type="transmembrane region" description="Helical" evidence="6">
    <location>
        <begin position="306"/>
        <end position="327"/>
    </location>
</feature>
<feature type="transmembrane region" description="Helical" evidence="6">
    <location>
        <begin position="92"/>
        <end position="115"/>
    </location>
</feature>
<feature type="transmembrane region" description="Helical" evidence="6">
    <location>
        <begin position="339"/>
        <end position="362"/>
    </location>
</feature>
<sequence length="444" mass="46446">MSVTALAGYAAALLRGRGAHALFLQTMSVQMLIVLINVGTGLLTARLLGPEGRGELAAIIFWPQFLASLALAGLPYAVIYHLRESPTARREVMGASLVLGLSLGVVTAAIGAAVVPYTMHDGYSPAIVAFATASCALTLFNLTGMLLKSVLAGLDKQGLANRYGIADPGFYLVLLGLSALLWPMSPQLAAACMFTSGVTTLGVTLWRLRPQHWPRWSGIRGFLGPVGGFALRAAPGGLLANFSYFLDRIVLVATIAPEQLGLYAVAFALSRLMEVVKSTVASVGMAAMAGRAPEEAKALHDRVFRFVLLAVIVVIAGGFALGGPAIRLVYGNDFGPANILFRVLVIEAAVSCLGQVVAQLYFALGRPGMVSWAQGAGFTASLAAMLSMVGPFGAMGVAIGLTLGAVVRIVVLLAGVRRSLGMALPSLRPEPGEFRLFLQGLRRA</sequence>
<dbReference type="PANTHER" id="PTHR30250">
    <property type="entry name" value="PST FAMILY PREDICTED COLANIC ACID TRANSPORTER"/>
    <property type="match status" value="1"/>
</dbReference>
<evidence type="ECO:0000313" key="7">
    <source>
        <dbReference type="EMBL" id="MCO6418401.1"/>
    </source>
</evidence>
<proteinExistence type="predicted"/>
<evidence type="ECO:0000256" key="3">
    <source>
        <dbReference type="ARBA" id="ARBA00022692"/>
    </source>
</evidence>
<evidence type="ECO:0000256" key="5">
    <source>
        <dbReference type="ARBA" id="ARBA00023136"/>
    </source>
</evidence>
<feature type="transmembrane region" description="Helical" evidence="6">
    <location>
        <begin position="395"/>
        <end position="416"/>
    </location>
</feature>
<dbReference type="RefSeq" id="WP_252955031.1">
    <property type="nucleotide sequence ID" value="NZ_JAFIRR010000128.1"/>
</dbReference>
<feature type="transmembrane region" description="Helical" evidence="6">
    <location>
        <begin position="249"/>
        <end position="269"/>
    </location>
</feature>
<name>A0ABT1D8Y1_9PROT</name>
<keyword evidence="2" id="KW-1003">Cell membrane</keyword>
<evidence type="ECO:0000256" key="1">
    <source>
        <dbReference type="ARBA" id="ARBA00004651"/>
    </source>
</evidence>
<evidence type="ECO:0000256" key="6">
    <source>
        <dbReference type="SAM" id="Phobius"/>
    </source>
</evidence>
<dbReference type="Pfam" id="PF13440">
    <property type="entry name" value="Polysacc_synt_3"/>
    <property type="match status" value="1"/>
</dbReference>
<dbReference type="EMBL" id="JAFIRR010000128">
    <property type="protein sequence ID" value="MCO6418401.1"/>
    <property type="molecule type" value="Genomic_DNA"/>
</dbReference>
<evidence type="ECO:0000256" key="4">
    <source>
        <dbReference type="ARBA" id="ARBA00022989"/>
    </source>
</evidence>
<evidence type="ECO:0000256" key="2">
    <source>
        <dbReference type="ARBA" id="ARBA00022475"/>
    </source>
</evidence>
<evidence type="ECO:0000313" key="8">
    <source>
        <dbReference type="Proteomes" id="UP001523392"/>
    </source>
</evidence>
<feature type="transmembrane region" description="Helical" evidence="6">
    <location>
        <begin position="220"/>
        <end position="243"/>
    </location>
</feature>
<keyword evidence="8" id="KW-1185">Reference proteome</keyword>
<feature type="transmembrane region" description="Helical" evidence="6">
    <location>
        <begin position="163"/>
        <end position="182"/>
    </location>
</feature>
<keyword evidence="5 6" id="KW-0472">Membrane</keyword>
<comment type="subcellular location">
    <subcellularLocation>
        <location evidence="1">Cell membrane</location>
        <topology evidence="1">Multi-pass membrane protein</topology>
    </subcellularLocation>
</comment>
<feature type="transmembrane region" description="Helical" evidence="6">
    <location>
        <begin position="127"/>
        <end position="151"/>
    </location>
</feature>
<dbReference type="PANTHER" id="PTHR30250:SF11">
    <property type="entry name" value="O-ANTIGEN TRANSPORTER-RELATED"/>
    <property type="match status" value="1"/>
</dbReference>
<feature type="transmembrane region" description="Helical" evidence="6">
    <location>
        <begin position="369"/>
        <end position="389"/>
    </location>
</feature>
<organism evidence="7 8">
    <name type="scientific">Siccirubricoccus soli</name>
    <dbReference type="NCBI Taxonomy" id="2899147"/>
    <lineage>
        <taxon>Bacteria</taxon>
        <taxon>Pseudomonadati</taxon>
        <taxon>Pseudomonadota</taxon>
        <taxon>Alphaproteobacteria</taxon>
        <taxon>Acetobacterales</taxon>
        <taxon>Roseomonadaceae</taxon>
        <taxon>Siccirubricoccus</taxon>
    </lineage>
</organism>